<sequence>MREFDLIRMVKQTPSSSPDSDLPDVSSLNVLDQESAHKNKAHTPVSPKRKVSTQFLNKRITAMPTERNTVRMEREGVPLGFPDSVYVHAAAIFLKTFVEKNLTQRLTRYGRISPSGHEEDYDDDEDDDDSGIVDEAKTKQNELWAYELAFNALKFQDLLEKILTDSYFLRSQQMPDDLMGLVVVMLYDLLDRKFQPRSPINRTEKRLIKDVRQVEDGLCRFKTKLEASLAQYRIKQNLLTIDSCLPPALRDKHQRSKTLALYAWINTLKASTETVCETLRTAGFSQVDSHTHLMGNVFCKDKHCTNVLLFPKRLGKQLEKSELVKEHTLIIQDKSRSLAACAVRPLLTEGSEVLMVGSFSVQTVAHVAIQAAACSGCVHVCGVLNILTFKEELQTILSSSGCKNVKLMSEFFSELNDWDVRIQKVRVIVLLPKCSSSALCNPVDFIINENGDRGLLHGLSKGTISNSKLQELVGKQMQDLNHALTSPKVKAVVYCTCSVYPEENEEIVKRALQNANSKAKALPFRLVNAGWNDEKEMFFKTEASDITNGCFLCVMKREQDPAEVETVENILARAAAKGLLGGLMPPDPLDRDKPKKRKKRKESTAVLPLFSTTDAPASMMINLNLPDPINPATNPTSTTPTESFTILDHASITKSQTSIMDVTLSTTNHSNIPDQSNDDQNQSSAVQKKRSKSYKPSVKVKSKPSRRKKATHKEQSKTRLSRKKLLNLRPSQHMTVNSITPTPPQTKPTAIRTPVPPHRSRHLQSRSASQKESVKPRQEIIKSEAKESLSRELRLPPVYPLSSSSPYRLNSSNSSHFSSSPSSSSSITKARDSIILQSQTWH</sequence>
<protein>
    <submittedName>
        <fullName evidence="2">Methyltransferase NSUN7</fullName>
    </submittedName>
</protein>
<accession>A0AC58JJQ0</accession>
<gene>
    <name evidence="2" type="primary">LOC101882573</name>
</gene>
<keyword evidence="2" id="KW-0808">Transferase</keyword>
<reference evidence="2" key="1">
    <citation type="submission" date="2025-08" db="UniProtKB">
        <authorList>
            <consortium name="RefSeq"/>
        </authorList>
    </citation>
    <scope>IDENTIFICATION</scope>
    <source>
        <strain evidence="2">Tuebingen</strain>
        <tissue evidence="2">Fibroblasts and whole tissue</tissue>
    </source>
</reference>
<name>A0AC58JJQ0_DANRE</name>
<keyword evidence="2" id="KW-0489">Methyltransferase</keyword>
<keyword evidence="1" id="KW-1185">Reference proteome</keyword>
<evidence type="ECO:0000313" key="2">
    <source>
        <dbReference type="RefSeq" id="XP_073806703.1"/>
    </source>
</evidence>
<dbReference type="RefSeq" id="XP_073806703.1">
    <property type="nucleotide sequence ID" value="XM_073950602.1"/>
</dbReference>
<dbReference type="Proteomes" id="UP000000437">
    <property type="component" value="Chromosome 1"/>
</dbReference>
<evidence type="ECO:0000313" key="1">
    <source>
        <dbReference type="Proteomes" id="UP000000437"/>
    </source>
</evidence>
<proteinExistence type="predicted"/>
<organism evidence="1 2">
    <name type="scientific">Danio rerio</name>
    <name type="common">Zebrafish</name>
    <name type="synonym">Brachydanio rerio</name>
    <dbReference type="NCBI Taxonomy" id="7955"/>
    <lineage>
        <taxon>Eukaryota</taxon>
        <taxon>Metazoa</taxon>
        <taxon>Chordata</taxon>
        <taxon>Craniata</taxon>
        <taxon>Vertebrata</taxon>
        <taxon>Euteleostomi</taxon>
        <taxon>Actinopterygii</taxon>
        <taxon>Neopterygii</taxon>
        <taxon>Teleostei</taxon>
        <taxon>Ostariophysi</taxon>
        <taxon>Cypriniformes</taxon>
        <taxon>Danionidae</taxon>
        <taxon>Danioninae</taxon>
        <taxon>Danio</taxon>
    </lineage>
</organism>